<proteinExistence type="predicted"/>
<dbReference type="AlphaFoldDB" id="A0AAD0S3Y1"/>
<evidence type="ECO:0000256" key="2">
    <source>
        <dbReference type="ARBA" id="ARBA00012528"/>
    </source>
</evidence>
<evidence type="ECO:0000256" key="1">
    <source>
        <dbReference type="ARBA" id="ARBA00001946"/>
    </source>
</evidence>
<evidence type="ECO:0000313" key="4">
    <source>
        <dbReference type="EMBL" id="AXV65726.1"/>
    </source>
</evidence>
<dbReference type="CDD" id="cd01949">
    <property type="entry name" value="GGDEF"/>
    <property type="match status" value="1"/>
</dbReference>
<dbReference type="Proteomes" id="UP000264605">
    <property type="component" value="Chromosome"/>
</dbReference>
<dbReference type="FunFam" id="3.30.70.270:FF:000001">
    <property type="entry name" value="Diguanylate cyclase domain protein"/>
    <property type="match status" value="1"/>
</dbReference>
<accession>A0AAD0S3Y1</accession>
<feature type="domain" description="GGDEF" evidence="3">
    <location>
        <begin position="214"/>
        <end position="349"/>
    </location>
</feature>
<dbReference type="KEGG" id="pdj:D0907_10855"/>
<dbReference type="InterPro" id="IPR029787">
    <property type="entry name" value="Nucleotide_cyclase"/>
</dbReference>
<dbReference type="GeneID" id="99505964"/>
<name>A0AAD0S3Y1_9GAMM</name>
<dbReference type="EMBL" id="CP032090">
    <property type="protein sequence ID" value="AXV65726.1"/>
    <property type="molecule type" value="Genomic_DNA"/>
</dbReference>
<evidence type="ECO:0000259" key="3">
    <source>
        <dbReference type="PROSITE" id="PS50887"/>
    </source>
</evidence>
<dbReference type="InterPro" id="IPR050469">
    <property type="entry name" value="Diguanylate_Cyclase"/>
</dbReference>
<dbReference type="Gene3D" id="3.30.70.270">
    <property type="match status" value="1"/>
</dbReference>
<dbReference type="PROSITE" id="PS50887">
    <property type="entry name" value="GGDEF"/>
    <property type="match status" value="1"/>
</dbReference>
<dbReference type="GO" id="GO:0005886">
    <property type="term" value="C:plasma membrane"/>
    <property type="evidence" value="ECO:0007669"/>
    <property type="project" value="TreeGrafter"/>
</dbReference>
<dbReference type="SUPFAM" id="SSF55073">
    <property type="entry name" value="Nucleotide cyclase"/>
    <property type="match status" value="1"/>
</dbReference>
<gene>
    <name evidence="4" type="ORF">D0907_10855</name>
</gene>
<dbReference type="RefSeq" id="WP_118844446.1">
    <property type="nucleotide sequence ID" value="NZ_CP032090.1"/>
</dbReference>
<dbReference type="GO" id="GO:0052621">
    <property type="term" value="F:diguanylate cyclase activity"/>
    <property type="evidence" value="ECO:0007669"/>
    <property type="project" value="UniProtKB-EC"/>
</dbReference>
<comment type="cofactor">
    <cofactor evidence="1">
        <name>Mg(2+)</name>
        <dbReference type="ChEBI" id="CHEBI:18420"/>
    </cofactor>
</comment>
<reference evidence="4 5" key="1">
    <citation type="submission" date="2018-08" db="EMBL/GenBank/DDBJ databases">
        <title>Draft genome sequence of Pseudoalteromonas donghaensis HJ51.</title>
        <authorList>
            <person name="Oh J."/>
            <person name="Roh D."/>
        </authorList>
    </citation>
    <scope>NUCLEOTIDE SEQUENCE [LARGE SCALE GENOMIC DNA]</scope>
    <source>
        <strain evidence="4 5">HJ51</strain>
    </source>
</reference>
<dbReference type="NCBIfam" id="TIGR00254">
    <property type="entry name" value="GGDEF"/>
    <property type="match status" value="1"/>
</dbReference>
<dbReference type="Pfam" id="PF00990">
    <property type="entry name" value="GGDEF"/>
    <property type="match status" value="1"/>
</dbReference>
<evidence type="ECO:0000313" key="5">
    <source>
        <dbReference type="Proteomes" id="UP000264605"/>
    </source>
</evidence>
<sequence>MALSAQAAHSLGYSSHCLKLAIPLMVKYKIPITPLNYAIWYCYVSDKNHDLNKELDGFISRFNGCSYEQANYLFNKYLSVNDLSLFNQLSNSFDDVVGQVQHDLTAALNQSTQFNQVLYACREKLHDADISKERGFDDVLHCIERLTNESAALQNRTQDFQNQLALAYAKIITLKQELIDSKRKAEKDTLTGLFNRGKFDEDITVFCQRDDLAEIAVLVMVDIDHFKVFNDTFGHQKGDQVLRAVAVKLLKYVASVGQVYRYGGEEFCFTAQFTSISDMTNFTQQLRLAITKLHIKDPASTTVLGYVTASFGVAIKSTNSQQNQLIKKADKALYLAKKHGRNRIEIIEE</sequence>
<organism evidence="4 5">
    <name type="scientific">Pseudoalteromonas lipolytica</name>
    <dbReference type="NCBI Taxonomy" id="570156"/>
    <lineage>
        <taxon>Bacteria</taxon>
        <taxon>Pseudomonadati</taxon>
        <taxon>Pseudomonadota</taxon>
        <taxon>Gammaproteobacteria</taxon>
        <taxon>Alteromonadales</taxon>
        <taxon>Pseudoalteromonadaceae</taxon>
        <taxon>Pseudoalteromonas</taxon>
    </lineage>
</organism>
<dbReference type="PANTHER" id="PTHR45138:SF2">
    <property type="entry name" value="DIGUANYLATE CYCLASE VDCA"/>
    <property type="match status" value="1"/>
</dbReference>
<dbReference type="InterPro" id="IPR000160">
    <property type="entry name" value="GGDEF_dom"/>
</dbReference>
<protein>
    <recommendedName>
        <fullName evidence="2">diguanylate cyclase</fullName>
        <ecNumber evidence="2">2.7.7.65</ecNumber>
    </recommendedName>
</protein>
<dbReference type="InterPro" id="IPR043128">
    <property type="entry name" value="Rev_trsase/Diguanyl_cyclase"/>
</dbReference>
<dbReference type="SMART" id="SM00267">
    <property type="entry name" value="GGDEF"/>
    <property type="match status" value="1"/>
</dbReference>
<dbReference type="PANTHER" id="PTHR45138">
    <property type="entry name" value="REGULATORY COMPONENTS OF SENSORY TRANSDUCTION SYSTEM"/>
    <property type="match status" value="1"/>
</dbReference>
<dbReference type="GO" id="GO:0043709">
    <property type="term" value="P:cell adhesion involved in single-species biofilm formation"/>
    <property type="evidence" value="ECO:0007669"/>
    <property type="project" value="TreeGrafter"/>
</dbReference>
<dbReference type="GO" id="GO:1902201">
    <property type="term" value="P:negative regulation of bacterial-type flagellum-dependent cell motility"/>
    <property type="evidence" value="ECO:0007669"/>
    <property type="project" value="TreeGrafter"/>
</dbReference>
<dbReference type="EC" id="2.7.7.65" evidence="2"/>